<proteinExistence type="predicted"/>
<protein>
    <submittedName>
        <fullName evidence="1">Gas vesicle accessory protein GvpU</fullName>
    </submittedName>
</protein>
<sequence>MSEGAKDNILEFFVTAANKHGFELDISLLVNGTIVSGTIIPAYDYFDSLSESFEGGNDISQKLSEQLSEAGKSAESGNSEEVHFIHLKNTRIYCGDSKPTPSKGKILWRGKLSEVDSFFLGKISETKSSSNSKKS</sequence>
<dbReference type="Proteomes" id="UP001281447">
    <property type="component" value="Unassembled WGS sequence"/>
</dbReference>
<keyword evidence="2" id="KW-1185">Reference proteome</keyword>
<dbReference type="NCBIfam" id="NF041667">
    <property type="entry name" value="GvpU"/>
    <property type="match status" value="1"/>
</dbReference>
<dbReference type="InterPro" id="IPR049644">
    <property type="entry name" value="GvpU-like"/>
</dbReference>
<gene>
    <name evidence="1" type="primary">gvpU</name>
    <name evidence="1" type="ORF">RWE15_09260</name>
</gene>
<reference evidence="1 2" key="1">
    <citation type="submission" date="2023-10" db="EMBL/GenBank/DDBJ databases">
        <title>Virgibacillus halophilus 5B73C genome.</title>
        <authorList>
            <person name="Miliotis G."/>
            <person name="Sengupta P."/>
            <person name="Hameed A."/>
            <person name="Chuvochina M."/>
            <person name="Mcdonagh F."/>
            <person name="Simpson A.C."/>
            <person name="Singh N.K."/>
            <person name="Rekha P.D."/>
            <person name="Raman K."/>
            <person name="Hugenholtz P."/>
            <person name="Venkateswaran K."/>
        </authorList>
    </citation>
    <scope>NUCLEOTIDE SEQUENCE [LARGE SCALE GENOMIC DNA]</scope>
    <source>
        <strain evidence="1 2">5B73C</strain>
    </source>
</reference>
<comment type="caution">
    <text evidence="1">The sequence shown here is derived from an EMBL/GenBank/DDBJ whole genome shotgun (WGS) entry which is preliminary data.</text>
</comment>
<evidence type="ECO:0000313" key="1">
    <source>
        <dbReference type="EMBL" id="MDY0394600.1"/>
    </source>
</evidence>
<evidence type="ECO:0000313" key="2">
    <source>
        <dbReference type="Proteomes" id="UP001281447"/>
    </source>
</evidence>
<name>A0ABU5C6A2_9BACI</name>
<dbReference type="EMBL" id="JAWDIP010000003">
    <property type="protein sequence ID" value="MDY0394600.1"/>
    <property type="molecule type" value="Genomic_DNA"/>
</dbReference>
<dbReference type="RefSeq" id="WP_390354434.1">
    <property type="nucleotide sequence ID" value="NZ_JBHUIZ010000005.1"/>
</dbReference>
<accession>A0ABU5C6A2</accession>
<organism evidence="1 2">
    <name type="scientific">Tigheibacillus halophilus</name>
    <dbReference type="NCBI Taxonomy" id="361280"/>
    <lineage>
        <taxon>Bacteria</taxon>
        <taxon>Bacillati</taxon>
        <taxon>Bacillota</taxon>
        <taxon>Bacilli</taxon>
        <taxon>Bacillales</taxon>
        <taxon>Bacillaceae</taxon>
        <taxon>Tigheibacillus</taxon>
    </lineage>
</organism>